<dbReference type="GO" id="GO:0008449">
    <property type="term" value="F:N-acetylglucosamine-6-sulfatase activity"/>
    <property type="evidence" value="ECO:0007669"/>
    <property type="project" value="TreeGrafter"/>
</dbReference>
<dbReference type="PIRSF" id="PIRSF000972">
    <property type="entry name" value="Arylsulf_plant"/>
    <property type="match status" value="1"/>
</dbReference>
<dbReference type="InterPro" id="IPR017850">
    <property type="entry name" value="Alkaline_phosphatase_core_sf"/>
</dbReference>
<evidence type="ECO:0000313" key="5">
    <source>
        <dbReference type="Proteomes" id="UP001320420"/>
    </source>
</evidence>
<evidence type="ECO:0000259" key="3">
    <source>
        <dbReference type="Pfam" id="PF00884"/>
    </source>
</evidence>
<comment type="catalytic activity">
    <reaction evidence="2">
        <text>an aryl sulfate + H2O = a phenol + sulfate + H(+)</text>
        <dbReference type="Rhea" id="RHEA:17261"/>
        <dbReference type="ChEBI" id="CHEBI:15377"/>
        <dbReference type="ChEBI" id="CHEBI:15378"/>
        <dbReference type="ChEBI" id="CHEBI:16189"/>
        <dbReference type="ChEBI" id="CHEBI:33853"/>
        <dbReference type="ChEBI" id="CHEBI:140317"/>
        <dbReference type="EC" id="3.1.6.1"/>
    </reaction>
</comment>
<organism evidence="4 5">
    <name type="scientific">Diatrype stigma</name>
    <dbReference type="NCBI Taxonomy" id="117547"/>
    <lineage>
        <taxon>Eukaryota</taxon>
        <taxon>Fungi</taxon>
        <taxon>Dikarya</taxon>
        <taxon>Ascomycota</taxon>
        <taxon>Pezizomycotina</taxon>
        <taxon>Sordariomycetes</taxon>
        <taxon>Xylariomycetidae</taxon>
        <taxon>Xylariales</taxon>
        <taxon>Diatrypaceae</taxon>
        <taxon>Diatrype</taxon>
    </lineage>
</organism>
<gene>
    <name evidence="4" type="ORF">SLS62_011015</name>
</gene>
<evidence type="ECO:0000256" key="2">
    <source>
        <dbReference type="PIRNR" id="PIRNR000972"/>
    </source>
</evidence>
<dbReference type="Pfam" id="PF00884">
    <property type="entry name" value="Sulfatase"/>
    <property type="match status" value="1"/>
</dbReference>
<protein>
    <recommendedName>
        <fullName evidence="2">Arylsulfatase</fullName>
        <shortName evidence="2">AS</shortName>
        <ecNumber evidence="2">3.1.6.1</ecNumber>
    </recommendedName>
    <alternativeName>
        <fullName evidence="2">Aryl-sulfate sulphohydrolase</fullName>
    </alternativeName>
</protein>
<sequence length="601" mass="67381">MAPCISKSNKSVGGFPKFVSEGFNDHYLPIWLQAAGYNTYYTGKLFNYHSVGNYDKPFPAGWNSSDFILDPFMYWYMNSTWQRNTDPPVSFEGEHNGDVLTKKALGMLDDAAKADGPFFLGIAPIAPHCNIWAPSYKDGVGSPISEVEFSPPVPADRHAHLFKHAKVPRTSNFNPDEPSGASWVRDLPKQSQEDVDFNDHYYRQRIRTLQTVDEMVEEIIRKLERRGILDDTYIIYTTDNGYRKLASISWLIRATDDSSAVDIGQHRMHPAKQCSFEEDVNIPFIIRGPDVPRKHTTDIVTTHTDIAPTILDIAGAHPREDFDGLAIPLTEQDLHRATKTRYEHVTIEHWGYASNEGRIYDWYPILTYNNTYKAVRLVGDAYNLLYQVWCSNEHELYDLDADPGQMANLLQPHEDEEQRPDEKHPVGVMGVPLEKVVPRLDALLLVLKSCKGETCVRPWREIHQAGNVDTLRDALAPRFDRFYEEQQRRAKVRFDRCELGYILDAEGPQAHGQADDGDPAAACLTPEQVVTIKQFHSDWVGADGTPVFPGATLGIDPTALLGDGTSAALQLGYFAGLRLVEGDGGGGGDPDAADSWVCEGR</sequence>
<keyword evidence="2" id="KW-0378">Hydrolase</keyword>
<dbReference type="CDD" id="cd16147">
    <property type="entry name" value="G6S"/>
    <property type="match status" value="1"/>
</dbReference>
<dbReference type="GO" id="GO:0018958">
    <property type="term" value="P:phenol-containing compound metabolic process"/>
    <property type="evidence" value="ECO:0007669"/>
    <property type="project" value="InterPro"/>
</dbReference>
<dbReference type="PANTHER" id="PTHR43108">
    <property type="entry name" value="N-ACETYLGLUCOSAMINE-6-SULFATASE FAMILY MEMBER"/>
    <property type="match status" value="1"/>
</dbReference>
<dbReference type="EC" id="3.1.6.1" evidence="2"/>
<evidence type="ECO:0000313" key="4">
    <source>
        <dbReference type="EMBL" id="KAK7740830.1"/>
    </source>
</evidence>
<evidence type="ECO:0000256" key="1">
    <source>
        <dbReference type="ARBA" id="ARBA00008779"/>
    </source>
</evidence>
<dbReference type="SUPFAM" id="SSF53649">
    <property type="entry name" value="Alkaline phosphatase-like"/>
    <property type="match status" value="1"/>
</dbReference>
<dbReference type="Gene3D" id="3.40.720.10">
    <property type="entry name" value="Alkaline Phosphatase, subunit A"/>
    <property type="match status" value="1"/>
</dbReference>
<name>A0AAN9YGR1_9PEZI</name>
<dbReference type="PANTHER" id="PTHR43108:SF8">
    <property type="entry name" value="SD21168P"/>
    <property type="match status" value="1"/>
</dbReference>
<feature type="domain" description="Sulfatase N-terminal" evidence="3">
    <location>
        <begin position="12"/>
        <end position="316"/>
    </location>
</feature>
<dbReference type="AlphaFoldDB" id="A0AAN9YGR1"/>
<proteinExistence type="inferred from homology"/>
<comment type="caution">
    <text evidence="4">The sequence shown here is derived from an EMBL/GenBank/DDBJ whole genome shotgun (WGS) entry which is preliminary data.</text>
</comment>
<reference evidence="4 5" key="1">
    <citation type="submission" date="2024-02" db="EMBL/GenBank/DDBJ databases">
        <title>De novo assembly and annotation of 12 fungi associated with fruit tree decline syndrome in Ontario, Canada.</title>
        <authorList>
            <person name="Sulman M."/>
            <person name="Ellouze W."/>
            <person name="Ilyukhin E."/>
        </authorList>
    </citation>
    <scope>NUCLEOTIDE SEQUENCE [LARGE SCALE GENOMIC DNA]</scope>
    <source>
        <strain evidence="4 5">M11/M66-122</strain>
    </source>
</reference>
<accession>A0AAN9YGR1</accession>
<keyword evidence="5" id="KW-1185">Reference proteome</keyword>
<dbReference type="InterPro" id="IPR012083">
    <property type="entry name" value="Arylsulfatase"/>
</dbReference>
<dbReference type="InterPro" id="IPR000917">
    <property type="entry name" value="Sulfatase_N"/>
</dbReference>
<comment type="similarity">
    <text evidence="1 2">Belongs to the sulfatase family.</text>
</comment>
<dbReference type="GO" id="GO:0004065">
    <property type="term" value="F:arylsulfatase activity"/>
    <property type="evidence" value="ECO:0007669"/>
    <property type="project" value="UniProtKB-UniRule"/>
</dbReference>
<dbReference type="EMBL" id="JAKJXP020000162">
    <property type="protein sequence ID" value="KAK7740830.1"/>
    <property type="molecule type" value="Genomic_DNA"/>
</dbReference>
<dbReference type="Proteomes" id="UP001320420">
    <property type="component" value="Unassembled WGS sequence"/>
</dbReference>
<dbReference type="GO" id="GO:0005539">
    <property type="term" value="F:glycosaminoglycan binding"/>
    <property type="evidence" value="ECO:0007669"/>
    <property type="project" value="TreeGrafter"/>
</dbReference>